<keyword evidence="1 2" id="KW-0732">Signal</keyword>
<evidence type="ECO:0000256" key="1">
    <source>
        <dbReference type="ARBA" id="ARBA00022729"/>
    </source>
</evidence>
<feature type="chain" id="PRO_5012323482" description="Outer membrane protein beta-barrel domain-containing protein" evidence="2">
    <location>
        <begin position="24"/>
        <end position="192"/>
    </location>
</feature>
<sequence length="192" mass="20755">MKQRLIVSALAAVTVLASMPSEAAPAYRQMRDNMPRVNIYQDSYAYAGIDMMNWNYSSTSSSGTATRFNFGQRFDEFLSAEAQFAFGGSDGNASMKYNLGLFAKAVMPMGNLQIKGLLGYSAAQFDVTSSTIDATGATITTKARSSLSSISYGVGAELTVWRDVYLNADFIKYIATASNDMNAISIGVGTRW</sequence>
<dbReference type="OrthoDB" id="6119874at2"/>
<dbReference type="Proteomes" id="UP000191418">
    <property type="component" value="Unassembled WGS sequence"/>
</dbReference>
<dbReference type="Gene3D" id="2.40.160.20">
    <property type="match status" value="1"/>
</dbReference>
<dbReference type="EMBL" id="MTSM01000002">
    <property type="protein sequence ID" value="OPX56686.1"/>
    <property type="molecule type" value="Genomic_DNA"/>
</dbReference>
<keyword evidence="5" id="KW-1185">Reference proteome</keyword>
<dbReference type="AlphaFoldDB" id="A0A1T4LEV3"/>
<evidence type="ECO:0000313" key="4">
    <source>
        <dbReference type="EMBL" id="OPX56686.1"/>
    </source>
</evidence>
<gene>
    <name evidence="4" type="ORF">BTE48_01960</name>
</gene>
<protein>
    <recommendedName>
        <fullName evidence="3">Outer membrane protein beta-barrel domain-containing protein</fullName>
    </recommendedName>
</protein>
<evidence type="ECO:0000313" key="5">
    <source>
        <dbReference type="Proteomes" id="UP000191418"/>
    </source>
</evidence>
<dbReference type="InterPro" id="IPR011250">
    <property type="entry name" value="OMP/PagP_B-barrel"/>
</dbReference>
<evidence type="ECO:0000256" key="2">
    <source>
        <dbReference type="SAM" id="SignalP"/>
    </source>
</evidence>
<comment type="caution">
    <text evidence="4">The sequence shown here is derived from an EMBL/GenBank/DDBJ whole genome shotgun (WGS) entry which is preliminary data.</text>
</comment>
<organism evidence="4 5">
    <name type="scientific">Oceanospirillum multiglobuliferum</name>
    <dbReference type="NCBI Taxonomy" id="64969"/>
    <lineage>
        <taxon>Bacteria</taxon>
        <taxon>Pseudomonadati</taxon>
        <taxon>Pseudomonadota</taxon>
        <taxon>Gammaproteobacteria</taxon>
        <taxon>Oceanospirillales</taxon>
        <taxon>Oceanospirillaceae</taxon>
        <taxon>Oceanospirillum</taxon>
    </lineage>
</organism>
<proteinExistence type="predicted"/>
<feature type="signal peptide" evidence="2">
    <location>
        <begin position="1"/>
        <end position="23"/>
    </location>
</feature>
<accession>A0A1T4LEV3</accession>
<dbReference type="Pfam" id="PF13505">
    <property type="entry name" value="OMP_b-brl"/>
    <property type="match status" value="1"/>
</dbReference>
<dbReference type="SUPFAM" id="SSF56925">
    <property type="entry name" value="OMPA-like"/>
    <property type="match status" value="1"/>
</dbReference>
<dbReference type="STRING" id="64969.SAMN02745127_00443"/>
<dbReference type="InterPro" id="IPR027385">
    <property type="entry name" value="Beta-barrel_OMP"/>
</dbReference>
<reference evidence="4 5" key="1">
    <citation type="submission" date="2017-01" db="EMBL/GenBank/DDBJ databases">
        <title>Genome Sequencing of a Marine Spirillum, Oceanospirillum multiglobuliferum ATCC 33336, from Japan.</title>
        <authorList>
            <person name="Carney J.G."/>
            <person name="Trachtenberg A.M."/>
            <person name="Rheaume B.A."/>
            <person name="Linnane J.D."/>
            <person name="Pitts N.L."/>
            <person name="Mykles D.L."/>
            <person name="Maclea K.S."/>
        </authorList>
    </citation>
    <scope>NUCLEOTIDE SEQUENCE [LARGE SCALE GENOMIC DNA]</scope>
    <source>
        <strain evidence="4 5">ATCC 33336</strain>
    </source>
</reference>
<dbReference type="RefSeq" id="WP_078744054.1">
    <property type="nucleotide sequence ID" value="NZ_FUXG01000002.1"/>
</dbReference>
<name>A0A1T4LEV3_9GAMM</name>
<evidence type="ECO:0000259" key="3">
    <source>
        <dbReference type="Pfam" id="PF13505"/>
    </source>
</evidence>
<feature type="domain" description="Outer membrane protein beta-barrel" evidence="3">
    <location>
        <begin position="24"/>
        <end position="190"/>
    </location>
</feature>